<protein>
    <recommendedName>
        <fullName evidence="3">Porin</fullName>
    </recommendedName>
</protein>
<dbReference type="Proteomes" id="UP000256999">
    <property type="component" value="Unassembled WGS sequence"/>
</dbReference>
<dbReference type="AlphaFoldDB" id="A0A3E0UHD5"/>
<sequence>MAIIATLPFSQALAQIDFNGFGSVRASYSDSDFGAAPFRYLEEGEVTFKGESLFALQARSELGEGLSATVQLFAEGRDDFDVEARWAYLSYQLNDTHQLHVGKLANPIFHQSEYEKVGYAHNFSRLPTAVYVDFEFATMEGISLGSQFSLGDSDLTLETKLSYGSWDGEVFIASIRNNVPLGFDNLFSLNLTLSSDWWKLFAGTFITEIDGEQVDQQSILPAVQGSIELALAQGATQADVTTYTDAITWDEKDAMYWFAGFGIDYNNILLDAEYVNYVIDDSSDAENDAWYVALGYRFNEFVVTIHTEEQTQDRDFSILNNVQSPVLLASGQRVISSLAFTEFDASGITLRYDFHPSAAFKIDYLKGENTRTDIGDYSIVSAGIDFIF</sequence>
<dbReference type="SUPFAM" id="SSF56935">
    <property type="entry name" value="Porins"/>
    <property type="match status" value="1"/>
</dbReference>
<gene>
    <name evidence="1" type="ORF">DXX92_14690</name>
</gene>
<evidence type="ECO:0000313" key="2">
    <source>
        <dbReference type="Proteomes" id="UP000256999"/>
    </source>
</evidence>
<reference evidence="1 2" key="1">
    <citation type="submission" date="2018-08" db="EMBL/GenBank/DDBJ databases">
        <title>Thalassotalea euphylliae genome.</title>
        <authorList>
            <person name="Summers S."/>
            <person name="Rice S.A."/>
            <person name="Freckelton M.L."/>
            <person name="Nedved B.T."/>
            <person name="Hadfield M.G."/>
        </authorList>
    </citation>
    <scope>NUCLEOTIDE SEQUENCE [LARGE SCALE GENOMIC DNA]</scope>
    <source>
        <strain evidence="1 2">H2</strain>
    </source>
</reference>
<name>A0A3E0UHD5_9GAMM</name>
<evidence type="ECO:0008006" key="3">
    <source>
        <dbReference type="Google" id="ProtNLM"/>
    </source>
</evidence>
<accession>A0A3E0UHD5</accession>
<evidence type="ECO:0000313" key="1">
    <source>
        <dbReference type="EMBL" id="REL36461.1"/>
    </source>
</evidence>
<proteinExistence type="predicted"/>
<dbReference type="EMBL" id="QUOV01000001">
    <property type="protein sequence ID" value="REL36461.1"/>
    <property type="molecule type" value="Genomic_DNA"/>
</dbReference>
<organism evidence="1 2">
    <name type="scientific">Thalassotalea euphylliae</name>
    <dbReference type="NCBI Taxonomy" id="1655234"/>
    <lineage>
        <taxon>Bacteria</taxon>
        <taxon>Pseudomonadati</taxon>
        <taxon>Pseudomonadota</taxon>
        <taxon>Gammaproteobacteria</taxon>
        <taxon>Alteromonadales</taxon>
        <taxon>Colwelliaceae</taxon>
        <taxon>Thalassotalea</taxon>
    </lineage>
</organism>
<comment type="caution">
    <text evidence="1">The sequence shown here is derived from an EMBL/GenBank/DDBJ whole genome shotgun (WGS) entry which is preliminary data.</text>
</comment>